<dbReference type="EMBL" id="KZ678134">
    <property type="protein sequence ID" value="PSN67887.1"/>
    <property type="molecule type" value="Genomic_DNA"/>
</dbReference>
<evidence type="ECO:0000313" key="2">
    <source>
        <dbReference type="Proteomes" id="UP000240883"/>
    </source>
</evidence>
<proteinExistence type="predicted"/>
<name>A0A2T2NR25_CORCC</name>
<reference evidence="1 2" key="1">
    <citation type="journal article" date="2018" name="Front. Microbiol.">
        <title>Genome-Wide Analysis of Corynespora cassiicola Leaf Fall Disease Putative Effectors.</title>
        <authorList>
            <person name="Lopez D."/>
            <person name="Ribeiro S."/>
            <person name="Label P."/>
            <person name="Fumanal B."/>
            <person name="Venisse J.S."/>
            <person name="Kohler A."/>
            <person name="de Oliveira R.R."/>
            <person name="Labutti K."/>
            <person name="Lipzen A."/>
            <person name="Lail K."/>
            <person name="Bauer D."/>
            <person name="Ohm R.A."/>
            <person name="Barry K.W."/>
            <person name="Spatafora J."/>
            <person name="Grigoriev I.V."/>
            <person name="Martin F.M."/>
            <person name="Pujade-Renaud V."/>
        </authorList>
    </citation>
    <scope>NUCLEOTIDE SEQUENCE [LARGE SCALE GENOMIC DNA]</scope>
    <source>
        <strain evidence="1 2">Philippines</strain>
    </source>
</reference>
<keyword evidence="2" id="KW-1185">Reference proteome</keyword>
<gene>
    <name evidence="1" type="ORF">BS50DRAFT_633553</name>
</gene>
<evidence type="ECO:0000313" key="1">
    <source>
        <dbReference type="EMBL" id="PSN67887.1"/>
    </source>
</evidence>
<protein>
    <submittedName>
        <fullName evidence="1">Uncharacterized protein</fullName>
    </submittedName>
</protein>
<dbReference type="AlphaFoldDB" id="A0A2T2NR25"/>
<accession>A0A2T2NR25</accession>
<sequence length="218" mass="24557">MSYMIQFRNHGPLPERAQTPPYILIGINGQGISKDLPAKIPQTLVFHFIPKLRIWELPDMSNQSLQAARASLTEPHAGVNILENIEVKGFKWIICRVMQLGGLFQPKENFLVYPGLLTSLSIGKAWLALDLPPAGIEALGMQDLTRLWFGQPISPSEMEILWESYPANSVQITSMGGSYLRGISSGHYTNQERARVCAWYQGAEDREEFFKELDNKLP</sequence>
<organism evidence="1 2">
    <name type="scientific">Corynespora cassiicola Philippines</name>
    <dbReference type="NCBI Taxonomy" id="1448308"/>
    <lineage>
        <taxon>Eukaryota</taxon>
        <taxon>Fungi</taxon>
        <taxon>Dikarya</taxon>
        <taxon>Ascomycota</taxon>
        <taxon>Pezizomycotina</taxon>
        <taxon>Dothideomycetes</taxon>
        <taxon>Pleosporomycetidae</taxon>
        <taxon>Pleosporales</taxon>
        <taxon>Corynesporascaceae</taxon>
        <taxon>Corynespora</taxon>
    </lineage>
</organism>
<dbReference type="Proteomes" id="UP000240883">
    <property type="component" value="Unassembled WGS sequence"/>
</dbReference>
<dbReference type="OrthoDB" id="3783833at2759"/>